<dbReference type="HAMAP" id="MF_00376">
    <property type="entry name" value="Dephospho_CoA_kinase"/>
    <property type="match status" value="1"/>
</dbReference>
<keyword evidence="5 7" id="KW-0808">Transferase</keyword>
<evidence type="ECO:0000256" key="3">
    <source>
        <dbReference type="ARBA" id="ARBA00022840"/>
    </source>
</evidence>
<evidence type="ECO:0000256" key="5">
    <source>
        <dbReference type="HAMAP-Rule" id="MF_00376"/>
    </source>
</evidence>
<feature type="binding site" evidence="5">
    <location>
        <begin position="11"/>
        <end position="16"/>
    </location>
    <ligand>
        <name>ATP</name>
        <dbReference type="ChEBI" id="CHEBI:30616"/>
    </ligand>
</feature>
<evidence type="ECO:0000313" key="8">
    <source>
        <dbReference type="Proteomes" id="UP000276309"/>
    </source>
</evidence>
<dbReference type="AlphaFoldDB" id="A0A3G2L6I6"/>
<comment type="similarity">
    <text evidence="1 5">Belongs to the CoaE family.</text>
</comment>
<evidence type="ECO:0000256" key="6">
    <source>
        <dbReference type="NCBIfam" id="TIGR00152"/>
    </source>
</evidence>
<keyword evidence="5 7" id="KW-0418">Kinase</keyword>
<dbReference type="SUPFAM" id="SSF52540">
    <property type="entry name" value="P-loop containing nucleoside triphosphate hydrolases"/>
    <property type="match status" value="1"/>
</dbReference>
<accession>A0A3G2L6I6</accession>
<evidence type="ECO:0000256" key="4">
    <source>
        <dbReference type="ARBA" id="ARBA00022993"/>
    </source>
</evidence>
<dbReference type="InterPro" id="IPR027417">
    <property type="entry name" value="P-loop_NTPase"/>
</dbReference>
<dbReference type="Pfam" id="PF01121">
    <property type="entry name" value="CoaE"/>
    <property type="match status" value="1"/>
</dbReference>
<dbReference type="OrthoDB" id="9812943at2"/>
<sequence>MITVGLTGGIGSGKTTVAKMFEELGVPVYYSDIEAKNLMVGSETVKSRIVELLGHDAYIDGILNKNYIANKIFNDGVLLEKMNGIVHPAVREHFKDWRKRKETAYVIQESALIFESGIQEFYDYIVLVVAPEEERIKRVLLRDESASKESVKERIENQSSDSENIELSHFVIENLDLGETRRQVLKIHYQLLSKA</sequence>
<proteinExistence type="inferred from homology"/>
<evidence type="ECO:0000313" key="7">
    <source>
        <dbReference type="EMBL" id="AYN67892.1"/>
    </source>
</evidence>
<dbReference type="EMBL" id="CP032050">
    <property type="protein sequence ID" value="AYN67892.1"/>
    <property type="molecule type" value="Genomic_DNA"/>
</dbReference>
<dbReference type="Gene3D" id="3.40.50.300">
    <property type="entry name" value="P-loop containing nucleotide triphosphate hydrolases"/>
    <property type="match status" value="1"/>
</dbReference>
<evidence type="ECO:0000256" key="1">
    <source>
        <dbReference type="ARBA" id="ARBA00009018"/>
    </source>
</evidence>
<dbReference type="PROSITE" id="PS51219">
    <property type="entry name" value="DPCK"/>
    <property type="match status" value="1"/>
</dbReference>
<keyword evidence="8" id="KW-1185">Reference proteome</keyword>
<comment type="pathway">
    <text evidence="5">Cofactor biosynthesis; coenzyme A biosynthesis; CoA from (R)-pantothenate: step 5/5.</text>
</comment>
<dbReference type="CDD" id="cd02022">
    <property type="entry name" value="DPCK"/>
    <property type="match status" value="1"/>
</dbReference>
<dbReference type="RefSeq" id="WP_121848907.1">
    <property type="nucleotide sequence ID" value="NZ_CP032050.1"/>
</dbReference>
<dbReference type="PANTHER" id="PTHR10695:SF46">
    <property type="entry name" value="BIFUNCTIONAL COENZYME A SYNTHASE-RELATED"/>
    <property type="match status" value="1"/>
</dbReference>
<dbReference type="EC" id="2.7.1.24" evidence="5 6"/>
<comment type="catalytic activity">
    <reaction evidence="5">
        <text>3'-dephospho-CoA + ATP = ADP + CoA + H(+)</text>
        <dbReference type="Rhea" id="RHEA:18245"/>
        <dbReference type="ChEBI" id="CHEBI:15378"/>
        <dbReference type="ChEBI" id="CHEBI:30616"/>
        <dbReference type="ChEBI" id="CHEBI:57287"/>
        <dbReference type="ChEBI" id="CHEBI:57328"/>
        <dbReference type="ChEBI" id="CHEBI:456216"/>
        <dbReference type="EC" id="2.7.1.24"/>
    </reaction>
</comment>
<dbReference type="GO" id="GO:0005524">
    <property type="term" value="F:ATP binding"/>
    <property type="evidence" value="ECO:0007669"/>
    <property type="project" value="UniProtKB-UniRule"/>
</dbReference>
<dbReference type="KEGG" id="emar:D1013_11150"/>
<dbReference type="PANTHER" id="PTHR10695">
    <property type="entry name" value="DEPHOSPHO-COA KINASE-RELATED"/>
    <property type="match status" value="1"/>
</dbReference>
<gene>
    <name evidence="5" type="primary">coaE</name>
    <name evidence="7" type="ORF">D1013_11150</name>
</gene>
<evidence type="ECO:0000256" key="2">
    <source>
        <dbReference type="ARBA" id="ARBA00022741"/>
    </source>
</evidence>
<dbReference type="InterPro" id="IPR001977">
    <property type="entry name" value="Depp_CoAkinase"/>
</dbReference>
<keyword evidence="5" id="KW-0963">Cytoplasm</keyword>
<dbReference type="GO" id="GO:0005737">
    <property type="term" value="C:cytoplasm"/>
    <property type="evidence" value="ECO:0007669"/>
    <property type="project" value="UniProtKB-SubCell"/>
</dbReference>
<dbReference type="GO" id="GO:0015937">
    <property type="term" value="P:coenzyme A biosynthetic process"/>
    <property type="evidence" value="ECO:0007669"/>
    <property type="project" value="UniProtKB-UniRule"/>
</dbReference>
<comment type="function">
    <text evidence="5">Catalyzes the phosphorylation of the 3'-hydroxyl group of dephosphocoenzyme A to form coenzyme A.</text>
</comment>
<name>A0A3G2L6I6_9FLAO</name>
<protein>
    <recommendedName>
        <fullName evidence="5 6">Dephospho-CoA kinase</fullName>
        <ecNumber evidence="5 6">2.7.1.24</ecNumber>
    </recommendedName>
    <alternativeName>
        <fullName evidence="5">Dephosphocoenzyme A kinase</fullName>
    </alternativeName>
</protein>
<keyword evidence="4 5" id="KW-0173">Coenzyme A biosynthesis</keyword>
<keyword evidence="2 5" id="KW-0547">Nucleotide-binding</keyword>
<reference evidence="7 8" key="1">
    <citation type="submission" date="2018-08" db="EMBL/GenBank/DDBJ databases">
        <title>The reduced genetic potential of extracellular carbohydrate catabolism in Euzebyella marina RN62, a Flavobacteriia bacterium isolated from the hadal water.</title>
        <authorList>
            <person name="Xue C."/>
        </authorList>
    </citation>
    <scope>NUCLEOTIDE SEQUENCE [LARGE SCALE GENOMIC DNA]</scope>
    <source>
        <strain evidence="7 8">RN62</strain>
    </source>
</reference>
<dbReference type="UniPathway" id="UPA00241">
    <property type="reaction ID" value="UER00356"/>
</dbReference>
<dbReference type="GO" id="GO:0004140">
    <property type="term" value="F:dephospho-CoA kinase activity"/>
    <property type="evidence" value="ECO:0007669"/>
    <property type="project" value="UniProtKB-UniRule"/>
</dbReference>
<comment type="subcellular location">
    <subcellularLocation>
        <location evidence="5">Cytoplasm</location>
    </subcellularLocation>
</comment>
<organism evidence="7 8">
    <name type="scientific">Euzebyella marina</name>
    <dbReference type="NCBI Taxonomy" id="1761453"/>
    <lineage>
        <taxon>Bacteria</taxon>
        <taxon>Pseudomonadati</taxon>
        <taxon>Bacteroidota</taxon>
        <taxon>Flavobacteriia</taxon>
        <taxon>Flavobacteriales</taxon>
        <taxon>Flavobacteriaceae</taxon>
        <taxon>Euzebyella</taxon>
    </lineage>
</organism>
<dbReference type="NCBIfam" id="TIGR00152">
    <property type="entry name" value="dephospho-CoA kinase"/>
    <property type="match status" value="1"/>
</dbReference>
<dbReference type="Proteomes" id="UP000276309">
    <property type="component" value="Chromosome"/>
</dbReference>
<keyword evidence="3 5" id="KW-0067">ATP-binding</keyword>